<dbReference type="AlphaFoldDB" id="A0A964USF2"/>
<dbReference type="PANTHER" id="PTHR43441">
    <property type="entry name" value="RIBOSOMAL-PROTEIN-SERINE ACETYLTRANSFERASE"/>
    <property type="match status" value="1"/>
</dbReference>
<gene>
    <name evidence="3" type="ORF">GUY60_19735</name>
</gene>
<dbReference type="InterPro" id="IPR051908">
    <property type="entry name" value="Ribosomal_N-acetyltransferase"/>
</dbReference>
<dbReference type="OrthoDB" id="2061990at2"/>
<protein>
    <submittedName>
        <fullName evidence="3">GNAT family N-acetyltransferase</fullName>
    </submittedName>
</protein>
<dbReference type="Gene3D" id="3.40.630.30">
    <property type="match status" value="1"/>
</dbReference>
<dbReference type="InterPro" id="IPR000182">
    <property type="entry name" value="GNAT_dom"/>
</dbReference>
<dbReference type="SUPFAM" id="SSF55729">
    <property type="entry name" value="Acyl-CoA N-acyltransferases (Nat)"/>
    <property type="match status" value="1"/>
</dbReference>
<evidence type="ECO:0000259" key="2">
    <source>
        <dbReference type="PROSITE" id="PS51186"/>
    </source>
</evidence>
<dbReference type="PANTHER" id="PTHR43441:SF10">
    <property type="entry name" value="ACETYLTRANSFERASE"/>
    <property type="match status" value="1"/>
</dbReference>
<feature type="compositionally biased region" description="Low complexity" evidence="1">
    <location>
        <begin position="191"/>
        <end position="202"/>
    </location>
</feature>
<reference evidence="3" key="1">
    <citation type="submission" date="2020-01" db="EMBL/GenBank/DDBJ databases">
        <title>Whole-genome analyses of novel actinobacteria.</title>
        <authorList>
            <person name="Sahin N."/>
        </authorList>
    </citation>
    <scope>NUCLEOTIDE SEQUENCE</scope>
    <source>
        <strain evidence="3">YC537</strain>
    </source>
</reference>
<accession>A0A964USF2</accession>
<dbReference type="Pfam" id="PF13302">
    <property type="entry name" value="Acetyltransf_3"/>
    <property type="match status" value="1"/>
</dbReference>
<sequence>MNGRVTHRLTRTELRGDGLLLRPWETSEADAAAYLRGFGDPEFRRWNNPLRLVDDLDAARRALRDRALLWDEGSAGAFCVTDAALGTVLGNVTLNSPYWPNRSATVGYWVLPEARGHGVATRALGLVTGWAHALGLHRLALDHAVGNTASCRVAERCGFAYEGTMRGSHRNADGTFQDGHLHGRVRPDPLPAATPSTATAAP</sequence>
<organism evidence="3 4">
    <name type="scientific">Streptomyces boluensis</name>
    <dbReference type="NCBI Taxonomy" id="1775135"/>
    <lineage>
        <taxon>Bacteria</taxon>
        <taxon>Bacillati</taxon>
        <taxon>Actinomycetota</taxon>
        <taxon>Actinomycetes</taxon>
        <taxon>Kitasatosporales</taxon>
        <taxon>Streptomycetaceae</taxon>
        <taxon>Streptomyces</taxon>
    </lineage>
</organism>
<dbReference type="InterPro" id="IPR016181">
    <property type="entry name" value="Acyl_CoA_acyltransferase"/>
</dbReference>
<keyword evidence="4" id="KW-1185">Reference proteome</keyword>
<comment type="caution">
    <text evidence="3">The sequence shown here is derived from an EMBL/GenBank/DDBJ whole genome shotgun (WGS) entry which is preliminary data.</text>
</comment>
<dbReference type="EMBL" id="JAAAHS010000153">
    <property type="protein sequence ID" value="NBE53611.1"/>
    <property type="molecule type" value="Genomic_DNA"/>
</dbReference>
<dbReference type="GO" id="GO:1990189">
    <property type="term" value="F:protein N-terminal-serine acetyltransferase activity"/>
    <property type="evidence" value="ECO:0007669"/>
    <property type="project" value="TreeGrafter"/>
</dbReference>
<evidence type="ECO:0000313" key="3">
    <source>
        <dbReference type="EMBL" id="NBE53611.1"/>
    </source>
</evidence>
<proteinExistence type="predicted"/>
<dbReference type="GO" id="GO:0008999">
    <property type="term" value="F:protein-N-terminal-alanine acetyltransferase activity"/>
    <property type="evidence" value="ECO:0007669"/>
    <property type="project" value="TreeGrafter"/>
</dbReference>
<dbReference type="CDD" id="cd04301">
    <property type="entry name" value="NAT_SF"/>
    <property type="match status" value="1"/>
</dbReference>
<name>A0A964USF2_9ACTN</name>
<evidence type="ECO:0000313" key="4">
    <source>
        <dbReference type="Proteomes" id="UP000598297"/>
    </source>
</evidence>
<feature type="domain" description="N-acetyltransferase" evidence="2">
    <location>
        <begin position="19"/>
        <end position="188"/>
    </location>
</feature>
<dbReference type="Proteomes" id="UP000598297">
    <property type="component" value="Unassembled WGS sequence"/>
</dbReference>
<dbReference type="PROSITE" id="PS51186">
    <property type="entry name" value="GNAT"/>
    <property type="match status" value="1"/>
</dbReference>
<feature type="region of interest" description="Disordered" evidence="1">
    <location>
        <begin position="170"/>
        <end position="202"/>
    </location>
</feature>
<dbReference type="GO" id="GO:0005737">
    <property type="term" value="C:cytoplasm"/>
    <property type="evidence" value="ECO:0007669"/>
    <property type="project" value="TreeGrafter"/>
</dbReference>
<evidence type="ECO:0000256" key="1">
    <source>
        <dbReference type="SAM" id="MobiDB-lite"/>
    </source>
</evidence>